<reference evidence="9 10" key="1">
    <citation type="submission" date="2024-06" db="EMBL/GenBank/DDBJ databases">
        <title>Genome of Rhodovulum iodosum, a marine photoferrotroph.</title>
        <authorList>
            <person name="Bianchini G."/>
            <person name="Nikeleit V."/>
            <person name="Kappler A."/>
            <person name="Bryce C."/>
            <person name="Sanchez-Baracaldo P."/>
        </authorList>
    </citation>
    <scope>NUCLEOTIDE SEQUENCE [LARGE SCALE GENOMIC DNA]</scope>
    <source>
        <strain evidence="9 10">UT/N1</strain>
    </source>
</reference>
<evidence type="ECO:0000259" key="8">
    <source>
        <dbReference type="PROSITE" id="PS51233"/>
    </source>
</evidence>
<evidence type="ECO:0000256" key="6">
    <source>
        <dbReference type="SAM" id="MobiDB-lite"/>
    </source>
</evidence>
<dbReference type="EMBL" id="JBEHHI010000002">
    <property type="protein sequence ID" value="MEX5729156.1"/>
    <property type="molecule type" value="Genomic_DNA"/>
</dbReference>
<comment type="subcellular location">
    <subcellularLocation>
        <location evidence="1">Membrane</location>
    </subcellularLocation>
</comment>
<dbReference type="InterPro" id="IPR051495">
    <property type="entry name" value="Epithelial_Barrier/Signaling"/>
</dbReference>
<organism evidence="9 10">
    <name type="scientific">Rhodovulum iodosum</name>
    <dbReference type="NCBI Taxonomy" id="68291"/>
    <lineage>
        <taxon>Bacteria</taxon>
        <taxon>Pseudomonadati</taxon>
        <taxon>Pseudomonadota</taxon>
        <taxon>Alphaproteobacteria</taxon>
        <taxon>Rhodobacterales</taxon>
        <taxon>Paracoccaceae</taxon>
        <taxon>Rhodovulum</taxon>
    </lineage>
</organism>
<accession>A0ABV3XUY7</accession>
<evidence type="ECO:0000313" key="9">
    <source>
        <dbReference type="EMBL" id="MEX5729156.1"/>
    </source>
</evidence>
<keyword evidence="4" id="KW-0843">Virulence</keyword>
<dbReference type="PROSITE" id="PS51220">
    <property type="entry name" value="NIDO"/>
    <property type="match status" value="1"/>
</dbReference>
<dbReference type="PROSITE" id="PS51233">
    <property type="entry name" value="VWFD"/>
    <property type="match status" value="1"/>
</dbReference>
<comment type="caution">
    <text evidence="9">The sequence shown here is derived from an EMBL/GenBank/DDBJ whole genome shotgun (WGS) entry which is preliminary data.</text>
</comment>
<evidence type="ECO:0000259" key="7">
    <source>
        <dbReference type="PROSITE" id="PS51220"/>
    </source>
</evidence>
<dbReference type="SUPFAM" id="SSF51120">
    <property type="entry name" value="beta-Roll"/>
    <property type="match status" value="2"/>
</dbReference>
<dbReference type="Pfam" id="PF00353">
    <property type="entry name" value="HemolysinCabind"/>
    <property type="match status" value="3"/>
</dbReference>
<keyword evidence="10" id="KW-1185">Reference proteome</keyword>
<evidence type="ECO:0000313" key="10">
    <source>
        <dbReference type="Proteomes" id="UP001560019"/>
    </source>
</evidence>
<name>A0ABV3XUY7_9RHOB</name>
<gene>
    <name evidence="9" type="ORF">Ga0609869_002509</name>
</gene>
<evidence type="ECO:0000256" key="5">
    <source>
        <dbReference type="ARBA" id="ARBA00023136"/>
    </source>
</evidence>
<dbReference type="InterPro" id="IPR001343">
    <property type="entry name" value="Hemolysn_Ca-bd"/>
</dbReference>
<keyword evidence="2" id="KW-0800">Toxin</keyword>
<evidence type="ECO:0000256" key="2">
    <source>
        <dbReference type="ARBA" id="ARBA00022656"/>
    </source>
</evidence>
<dbReference type="RefSeq" id="WP_369022867.1">
    <property type="nucleotide sequence ID" value="NZ_JBEHHI010000002.1"/>
</dbReference>
<sequence length="773" mass="80614">MAEGEAGVALVAGLGGDAGFGEQFLARNDDGSTMEVDITSIFESGVNFFGREFTTLWVNNNGSVTFNGARSTFTPTAITEDSGNPEISPFFADVDTRGGAVEATPGGNSMGTNLVYYDFDMVNDRVVITWDDVGYYSYATNKLNAFQLILSDRGGGDFDIEFRYEEINWTTGSASGGTDGLGGTVARAGYTAGTGSPDAYFELPASGDQAAILALDETEGNTGDVGRWLFNVRSGDIVSADIPPLPDRGATGWTSGDPHLSTLDGFDYDFHAAGEFVLSRGIGDAGFEIQGRFTPVSDDLTVIEAVAMRVGDAVVMIDGADAQPVLIDGVATEIENFGSVAVGAGRIYREDDSYTVVYSGRDGIVNAGDSRMMVDVRDGRVDVAVRANAELVGDVEGLLGNADADPDNDVALADGTVLARPLAYDDLYGAYRDDWRVAEFADSLFTYDTGESLRSFYRAEYPASAVTLADLDTDAVAAAAAAARAYGLIEGTQRFDNAVLDLVISGDDSYLASAAETPRSGLGGFEGVVLSGTEAGETLRGTGFADILRGRGGADRLLGEEDDDTIFAGDGTDTVNGGDGNDTIYGGDTDADRRDEIYAGAGDDRVDAGYGNDAVFGQGGNDIIAGGFGADELQGQDGNDTITGSALSDLVFGGEGDDFVNGGFGFDRINGGAGADKFYHLGIADHGSDWIQDYSAAEGDVLLFGQSGASADDFNVQFTHTSSPETGRSGDDDVQEAFVVYRPAGLIVWALVDGGGEASLNIEIGGEVFDLLA</sequence>
<dbReference type="Pfam" id="PF00094">
    <property type="entry name" value="VWD"/>
    <property type="match status" value="1"/>
</dbReference>
<dbReference type="SMART" id="SM00216">
    <property type="entry name" value="VWD"/>
    <property type="match status" value="1"/>
</dbReference>
<dbReference type="PANTHER" id="PTHR13802">
    <property type="entry name" value="MUCIN 4-RELATED"/>
    <property type="match status" value="1"/>
</dbReference>
<dbReference type="Pfam" id="PF06119">
    <property type="entry name" value="NIDO"/>
    <property type="match status" value="1"/>
</dbReference>
<dbReference type="Gene3D" id="2.150.10.10">
    <property type="entry name" value="Serralysin-like metalloprotease, C-terminal"/>
    <property type="match status" value="3"/>
</dbReference>
<dbReference type="SMART" id="SM00539">
    <property type="entry name" value="NIDO"/>
    <property type="match status" value="1"/>
</dbReference>
<evidence type="ECO:0000256" key="3">
    <source>
        <dbReference type="ARBA" id="ARBA00022737"/>
    </source>
</evidence>
<evidence type="ECO:0000256" key="1">
    <source>
        <dbReference type="ARBA" id="ARBA00004370"/>
    </source>
</evidence>
<dbReference type="InterPro" id="IPR003995">
    <property type="entry name" value="RTX_toxin_determinant-A"/>
</dbReference>
<dbReference type="PANTHER" id="PTHR13802:SF59">
    <property type="entry name" value="SUSHI DOMAIN-CONTAINING PROTEIN 2"/>
    <property type="match status" value="1"/>
</dbReference>
<feature type="domain" description="VWFD" evidence="8">
    <location>
        <begin position="250"/>
        <end position="444"/>
    </location>
</feature>
<keyword evidence="3" id="KW-0677">Repeat</keyword>
<feature type="region of interest" description="Disordered" evidence="6">
    <location>
        <begin position="568"/>
        <end position="589"/>
    </location>
</feature>
<protein>
    <submittedName>
        <fullName evidence="9">Ca2+-binding RTX toxin-like protein</fullName>
    </submittedName>
</protein>
<proteinExistence type="predicted"/>
<dbReference type="InterPro" id="IPR011049">
    <property type="entry name" value="Serralysin-like_metalloprot_C"/>
</dbReference>
<dbReference type="Proteomes" id="UP001560019">
    <property type="component" value="Unassembled WGS sequence"/>
</dbReference>
<dbReference type="PRINTS" id="PR00313">
    <property type="entry name" value="CABNDNGRPT"/>
</dbReference>
<dbReference type="InterPro" id="IPR001846">
    <property type="entry name" value="VWF_type-D"/>
</dbReference>
<dbReference type="PRINTS" id="PR01488">
    <property type="entry name" value="RTXTOXINA"/>
</dbReference>
<evidence type="ECO:0000256" key="4">
    <source>
        <dbReference type="ARBA" id="ARBA00023026"/>
    </source>
</evidence>
<feature type="domain" description="NIDO" evidence="7">
    <location>
        <begin position="89"/>
        <end position="235"/>
    </location>
</feature>
<dbReference type="InterPro" id="IPR003886">
    <property type="entry name" value="NIDO_dom"/>
</dbReference>
<keyword evidence="5" id="KW-0472">Membrane</keyword>